<gene>
    <name evidence="1" type="ORF">EDC14_103037</name>
</gene>
<sequence length="102" mass="11849">MLNSDSQGIQKFILERLVKIHDELLIHDQEFRELGEKPREILNQLSAKLPPEDSQLLDEYDSERMAQMNRQDELIYSEALMDGILFGYWVALVGRGMGKINI</sequence>
<evidence type="ECO:0000313" key="1">
    <source>
        <dbReference type="EMBL" id="TCL61935.1"/>
    </source>
</evidence>
<organism evidence="1 2">
    <name type="scientific">Hydrogenispora ethanolica</name>
    <dbReference type="NCBI Taxonomy" id="1082276"/>
    <lineage>
        <taxon>Bacteria</taxon>
        <taxon>Bacillati</taxon>
        <taxon>Bacillota</taxon>
        <taxon>Hydrogenispora</taxon>
    </lineage>
</organism>
<accession>A0A4R1R8F1</accession>
<proteinExistence type="predicted"/>
<keyword evidence="2" id="KW-1185">Reference proteome</keyword>
<reference evidence="1 2" key="1">
    <citation type="submission" date="2019-03" db="EMBL/GenBank/DDBJ databases">
        <title>Genomic Encyclopedia of Type Strains, Phase IV (KMG-IV): sequencing the most valuable type-strain genomes for metagenomic binning, comparative biology and taxonomic classification.</title>
        <authorList>
            <person name="Goeker M."/>
        </authorList>
    </citation>
    <scope>NUCLEOTIDE SEQUENCE [LARGE SCALE GENOMIC DNA]</scope>
    <source>
        <strain evidence="1 2">LX-B</strain>
    </source>
</reference>
<dbReference type="AlphaFoldDB" id="A0A4R1R8F1"/>
<dbReference type="EMBL" id="SLUN01000030">
    <property type="protein sequence ID" value="TCL61935.1"/>
    <property type="molecule type" value="Genomic_DNA"/>
</dbReference>
<comment type="caution">
    <text evidence="1">The sequence shown here is derived from an EMBL/GenBank/DDBJ whole genome shotgun (WGS) entry which is preliminary data.</text>
</comment>
<dbReference type="Proteomes" id="UP000295008">
    <property type="component" value="Unassembled WGS sequence"/>
</dbReference>
<dbReference type="RefSeq" id="WP_132016059.1">
    <property type="nucleotide sequence ID" value="NZ_SLUN01000030.1"/>
</dbReference>
<name>A0A4R1R8F1_HYDET</name>
<evidence type="ECO:0000313" key="2">
    <source>
        <dbReference type="Proteomes" id="UP000295008"/>
    </source>
</evidence>
<protein>
    <submittedName>
        <fullName evidence="1">Uncharacterized protein</fullName>
    </submittedName>
</protein>